<dbReference type="Pfam" id="PF08503">
    <property type="entry name" value="DapH_N"/>
    <property type="match status" value="1"/>
</dbReference>
<evidence type="ECO:0000256" key="7">
    <source>
        <dbReference type="NCBIfam" id="TIGR03532"/>
    </source>
</evidence>
<dbReference type="HAMAP" id="MF_01691">
    <property type="entry name" value="DapH"/>
    <property type="match status" value="1"/>
</dbReference>
<dbReference type="NCBIfam" id="TIGR03532">
    <property type="entry name" value="DapD_Ac"/>
    <property type="match status" value="1"/>
</dbReference>
<evidence type="ECO:0000313" key="10">
    <source>
        <dbReference type="Proteomes" id="UP000002366"/>
    </source>
</evidence>
<dbReference type="Pfam" id="PF14602">
    <property type="entry name" value="Hexapep_2"/>
    <property type="match status" value="1"/>
</dbReference>
<dbReference type="InterPro" id="IPR013710">
    <property type="entry name" value="DapH_N"/>
</dbReference>
<keyword evidence="6" id="KW-0012">Acyltransferase</keyword>
<gene>
    <name evidence="9" type="ordered locus">Amico_0013</name>
</gene>
<keyword evidence="10" id="KW-1185">Reference proteome</keyword>
<dbReference type="RefSeq" id="WP_013047428.1">
    <property type="nucleotide sequence ID" value="NC_014011.1"/>
</dbReference>
<dbReference type="PROSITE" id="PS00101">
    <property type="entry name" value="HEXAPEP_TRANSFERASES"/>
    <property type="match status" value="1"/>
</dbReference>
<dbReference type="Gene3D" id="3.30.70.250">
    <property type="entry name" value="Malonyl-CoA ACP transacylase, ACP-binding"/>
    <property type="match status" value="1"/>
</dbReference>
<sequence>MRTEEIIKLIKESKKRTPAKAYLSGNLEKCVWGELTFIGSNHFGMLIGDHKEIELALSANASHIDGTHIEVEARNSALPLADLTKYDARIEPGAIIRDMVEIGKGAVVMMGAVINIGAVIGAGTMIDMNVVVGGRAVVGANSHIGAGAVVAGVIEPPSATPVMIDDNVLVGANAVILEGVHIGAGAVVAAGAIVTKDVPPGAVVAGSPARIIKMVDAKTADKTQIVQDLRNL</sequence>
<dbReference type="InterPro" id="IPR018357">
    <property type="entry name" value="Hexapep_transf_CS"/>
</dbReference>
<evidence type="ECO:0000256" key="3">
    <source>
        <dbReference type="ARBA" id="ARBA00022737"/>
    </source>
</evidence>
<evidence type="ECO:0000256" key="1">
    <source>
        <dbReference type="ARBA" id="ARBA00022605"/>
    </source>
</evidence>
<evidence type="ECO:0000256" key="2">
    <source>
        <dbReference type="ARBA" id="ARBA00022679"/>
    </source>
</evidence>
<keyword evidence="5" id="KW-0457">Lysine biosynthesis</keyword>
<dbReference type="Gene3D" id="2.160.10.10">
    <property type="entry name" value="Hexapeptide repeat proteins"/>
    <property type="match status" value="1"/>
</dbReference>
<dbReference type="PANTHER" id="PTHR43300:SF10">
    <property type="entry name" value="2,3,4,5-TETRAHYDROPYRIDINE-2,6-DICARBOXYLATE N-ACETYLTRANSFERASE"/>
    <property type="match status" value="1"/>
</dbReference>
<organism evidence="9 10">
    <name type="scientific">Aminobacterium colombiense (strain DSM 12261 / ALA-1)</name>
    <dbReference type="NCBI Taxonomy" id="572547"/>
    <lineage>
        <taxon>Bacteria</taxon>
        <taxon>Thermotogati</taxon>
        <taxon>Synergistota</taxon>
        <taxon>Synergistia</taxon>
        <taxon>Synergistales</taxon>
        <taxon>Aminobacteriaceae</taxon>
        <taxon>Aminobacterium</taxon>
    </lineage>
</organism>
<dbReference type="GO" id="GO:0019877">
    <property type="term" value="P:diaminopimelate biosynthetic process"/>
    <property type="evidence" value="ECO:0007669"/>
    <property type="project" value="UniProtKB-KW"/>
</dbReference>
<dbReference type="STRING" id="572547.Amico_0013"/>
<accession>D5EC80</accession>
<evidence type="ECO:0000259" key="8">
    <source>
        <dbReference type="Pfam" id="PF08503"/>
    </source>
</evidence>
<dbReference type="eggNOG" id="COG2171">
    <property type="taxonomic scope" value="Bacteria"/>
</dbReference>
<name>D5EC80_AMICL</name>
<keyword evidence="4" id="KW-0220">Diaminopimelate biosynthesis</keyword>
<reference evidence="9 10" key="1">
    <citation type="journal article" date="2010" name="Stand. Genomic Sci.">
        <title>Complete genome sequence of Aminobacterium colombiense type strain (ALA-1).</title>
        <authorList>
            <person name="Chertkov O."/>
            <person name="Sikorski J."/>
            <person name="Brambilla E."/>
            <person name="Lapidus A."/>
            <person name="Copeland A."/>
            <person name="Glavina Del Rio T."/>
            <person name="Nolan M."/>
            <person name="Lucas S."/>
            <person name="Tice H."/>
            <person name="Cheng J.F."/>
            <person name="Han C."/>
            <person name="Detter J.C."/>
            <person name="Bruce D."/>
            <person name="Tapia R."/>
            <person name="Goodwin L."/>
            <person name="Pitluck S."/>
            <person name="Liolios K."/>
            <person name="Ivanova N."/>
            <person name="Mavromatis K."/>
            <person name="Ovchinnikova G."/>
            <person name="Pati A."/>
            <person name="Chen A."/>
            <person name="Palaniappan K."/>
            <person name="Land M."/>
            <person name="Hauser L."/>
            <person name="Chang Y.J."/>
            <person name="Jeffries C.D."/>
            <person name="Spring S."/>
            <person name="Rohde M."/>
            <person name="Goker M."/>
            <person name="Bristow J."/>
            <person name="Eisen J.A."/>
            <person name="Markowitz V."/>
            <person name="Hugenholtz P."/>
            <person name="Kyrpides N.C."/>
            <person name="Klenk H.P."/>
        </authorList>
    </citation>
    <scope>NUCLEOTIDE SEQUENCE [LARGE SCALE GENOMIC DNA]</scope>
    <source>
        <strain evidence="10">DSM 12261 / ALA-1</strain>
    </source>
</reference>
<evidence type="ECO:0000256" key="5">
    <source>
        <dbReference type="ARBA" id="ARBA00023154"/>
    </source>
</evidence>
<dbReference type="HOGENOM" id="CLU_103751_0_0_0"/>
<keyword evidence="2 9" id="KW-0808">Transferase</keyword>
<dbReference type="EC" id="2.3.1.89" evidence="7"/>
<dbReference type="InterPro" id="IPR001451">
    <property type="entry name" value="Hexapep"/>
</dbReference>
<evidence type="ECO:0000313" key="9">
    <source>
        <dbReference type="EMBL" id="ADE56162.1"/>
    </source>
</evidence>
<dbReference type="KEGG" id="aco:Amico_0013"/>
<dbReference type="InterPro" id="IPR019873">
    <property type="entry name" value="DapH"/>
</dbReference>
<dbReference type="SUPFAM" id="SSF51161">
    <property type="entry name" value="Trimeric LpxA-like enzymes"/>
    <property type="match status" value="1"/>
</dbReference>
<dbReference type="OrthoDB" id="9788080at2"/>
<dbReference type="Pfam" id="PF00132">
    <property type="entry name" value="Hexapep"/>
    <property type="match status" value="1"/>
</dbReference>
<dbReference type="InterPro" id="IPR011004">
    <property type="entry name" value="Trimer_LpxA-like_sf"/>
</dbReference>
<dbReference type="EMBL" id="CP001997">
    <property type="protein sequence ID" value="ADE56162.1"/>
    <property type="molecule type" value="Genomic_DNA"/>
</dbReference>
<dbReference type="AlphaFoldDB" id="D5EC80"/>
<proteinExistence type="inferred from homology"/>
<dbReference type="InterPro" id="IPR050179">
    <property type="entry name" value="Trans_hexapeptide_repeat"/>
</dbReference>
<dbReference type="GO" id="GO:0047200">
    <property type="term" value="F:tetrahydrodipicolinate N-acetyltransferase activity"/>
    <property type="evidence" value="ECO:0007669"/>
    <property type="project" value="UniProtKB-UniRule"/>
</dbReference>
<dbReference type="PANTHER" id="PTHR43300">
    <property type="entry name" value="ACETYLTRANSFERASE"/>
    <property type="match status" value="1"/>
</dbReference>
<feature type="domain" description="2,3,4,5-tetrahydropyridine-2,6-dicarboxylate N-acetyltransferase N-terminal" evidence="8">
    <location>
        <begin position="1"/>
        <end position="83"/>
    </location>
</feature>
<evidence type="ECO:0000256" key="4">
    <source>
        <dbReference type="ARBA" id="ARBA00022915"/>
    </source>
</evidence>
<keyword evidence="1" id="KW-0028">Amino-acid biosynthesis</keyword>
<keyword evidence="3" id="KW-0677">Repeat</keyword>
<evidence type="ECO:0000256" key="6">
    <source>
        <dbReference type="ARBA" id="ARBA00023315"/>
    </source>
</evidence>
<dbReference type="Proteomes" id="UP000002366">
    <property type="component" value="Chromosome"/>
</dbReference>
<protein>
    <recommendedName>
        <fullName evidence="7">2,3,4,5-tetrahydropyridine-2,6-dicarboxylate N-acetyltransferase</fullName>
        <ecNumber evidence="7">2.3.1.89</ecNumber>
    </recommendedName>
</protein>
<dbReference type="GO" id="GO:0009089">
    <property type="term" value="P:lysine biosynthetic process via diaminopimelate"/>
    <property type="evidence" value="ECO:0007669"/>
    <property type="project" value="UniProtKB-UniRule"/>
</dbReference>